<evidence type="ECO:0000313" key="5">
    <source>
        <dbReference type="Proteomes" id="UP000306808"/>
    </source>
</evidence>
<sequence length="638" mass="71956">MAHIFKRLRKDNPRWVVLLIDLLTVWACYILANYIINSFKGRFDLLLMVKKSVTVTGVYYLCFLYFKTYKGIIRQSGIRDAQYILKAVGAATISLFLVSFVARLLFDRGTFSGDFLRMSYGVLFVHALITFVAMVAARIGYRTIYERIFWNERTVSRVVIAGAGNMGMVTYNILQNDTRNKYKVVAVVDDNPNRIGKRINGFLVKDIACLNEQYVLDLRVDKFIIALDDTNKERLKRISAILEPLPSKIMIMPSTAKLLQGEAAARQMRTLKITDLLGRESIKLDNLIVKASLQGKVILVTGAAGSIGSELARQIAYSDCKRIILLDQAESALYDMQQEILQIAPTTSSYVVGNVRDRVFMQQVFDKYRPQMVFHAAAYKHVPLMEQNPYEAIRTNVCGTKNVADLAVQFGAEKFVMVSTDKAVNPTNVMGATKRIAEIYVSALNRQSATNFIVTRFGNVLGSNGSVIPLFEKQLKKGGPLTVTHPDITRYFMTIPEACQLVQEAGVMGDGGEIFVFDMGQPVKIMDLAKRMIRLKGYRYPEDIDIQITGLRPGEKTYEELLANDENTQKTHHEKIMIAKVNTEDVDVKKYKIEQLCALTCSEAIDRMALVSMMKDIVPEYISKNSIYEQLDGELVID</sequence>
<feature type="transmembrane region" description="Helical" evidence="2">
    <location>
        <begin position="48"/>
        <end position="66"/>
    </location>
</feature>
<reference evidence="4 5" key="1">
    <citation type="submission" date="2019-04" db="EMBL/GenBank/DDBJ databases">
        <title>Sphingobacterium olei sp. nov., isolated from oil-contaminated soil.</title>
        <authorList>
            <person name="Liu B."/>
        </authorList>
    </citation>
    <scope>NUCLEOTIDE SEQUENCE [LARGE SCALE GENOMIC DNA]</scope>
    <source>
        <strain evidence="4 5">HAL-9</strain>
    </source>
</reference>
<dbReference type="AlphaFoldDB" id="A0A4U0NZ99"/>
<dbReference type="CDD" id="cd05237">
    <property type="entry name" value="UDP_invert_4-6DH_SDR_e"/>
    <property type="match status" value="1"/>
</dbReference>
<keyword evidence="2" id="KW-0472">Membrane</keyword>
<dbReference type="Gene3D" id="3.40.50.720">
    <property type="entry name" value="NAD(P)-binding Rossmann-like Domain"/>
    <property type="match status" value="2"/>
</dbReference>
<dbReference type="PANTHER" id="PTHR43318">
    <property type="entry name" value="UDP-N-ACETYLGLUCOSAMINE 4,6-DEHYDRATASE"/>
    <property type="match status" value="1"/>
</dbReference>
<evidence type="ECO:0000256" key="1">
    <source>
        <dbReference type="ARBA" id="ARBA00007430"/>
    </source>
</evidence>
<evidence type="ECO:0000256" key="2">
    <source>
        <dbReference type="SAM" id="Phobius"/>
    </source>
</evidence>
<dbReference type="SUPFAM" id="SSF51735">
    <property type="entry name" value="NAD(P)-binding Rossmann-fold domains"/>
    <property type="match status" value="2"/>
</dbReference>
<dbReference type="Proteomes" id="UP000306808">
    <property type="component" value="Unassembled WGS sequence"/>
</dbReference>
<feature type="transmembrane region" description="Helical" evidence="2">
    <location>
        <begin position="118"/>
        <end position="137"/>
    </location>
</feature>
<name>A0A4U0NZ99_9SPHI</name>
<gene>
    <name evidence="4" type="ORF">FAZ15_14655</name>
</gene>
<organism evidence="4 5">
    <name type="scientific">Sphingobacterium olei</name>
    <dbReference type="NCBI Taxonomy" id="2571155"/>
    <lineage>
        <taxon>Bacteria</taxon>
        <taxon>Pseudomonadati</taxon>
        <taxon>Bacteroidota</taxon>
        <taxon>Sphingobacteriia</taxon>
        <taxon>Sphingobacteriales</taxon>
        <taxon>Sphingobacteriaceae</taxon>
        <taxon>Sphingobacterium</taxon>
    </lineage>
</organism>
<keyword evidence="2" id="KW-1133">Transmembrane helix</keyword>
<comment type="similarity">
    <text evidence="1">Belongs to the polysaccharide synthase family.</text>
</comment>
<dbReference type="InterPro" id="IPR003869">
    <property type="entry name" value="Polysac_CapD-like"/>
</dbReference>
<dbReference type="EMBL" id="SUME01000005">
    <property type="protein sequence ID" value="TJZ60153.1"/>
    <property type="molecule type" value="Genomic_DNA"/>
</dbReference>
<evidence type="ECO:0000313" key="4">
    <source>
        <dbReference type="EMBL" id="TJZ60153.1"/>
    </source>
</evidence>
<accession>A0A4U0NZ99</accession>
<keyword evidence="5" id="KW-1185">Reference proteome</keyword>
<feature type="transmembrane region" description="Helical" evidence="2">
    <location>
        <begin position="87"/>
        <end position="106"/>
    </location>
</feature>
<proteinExistence type="inferred from homology"/>
<dbReference type="PANTHER" id="PTHR43318:SF1">
    <property type="entry name" value="POLYSACCHARIDE BIOSYNTHESIS PROTEIN EPSC-RELATED"/>
    <property type="match status" value="1"/>
</dbReference>
<evidence type="ECO:0000259" key="3">
    <source>
        <dbReference type="Pfam" id="PF02719"/>
    </source>
</evidence>
<feature type="transmembrane region" description="Helical" evidence="2">
    <location>
        <begin position="15"/>
        <end position="36"/>
    </location>
</feature>
<dbReference type="Pfam" id="PF13727">
    <property type="entry name" value="CoA_binding_3"/>
    <property type="match status" value="1"/>
</dbReference>
<feature type="transmembrane region" description="Helical" evidence="2">
    <location>
        <begin position="158"/>
        <end position="174"/>
    </location>
</feature>
<dbReference type="InterPro" id="IPR036291">
    <property type="entry name" value="NAD(P)-bd_dom_sf"/>
</dbReference>
<dbReference type="InterPro" id="IPR051203">
    <property type="entry name" value="Polysaccharide_Synthase-Rel"/>
</dbReference>
<comment type="caution">
    <text evidence="4">The sequence shown here is derived from an EMBL/GenBank/DDBJ whole genome shotgun (WGS) entry which is preliminary data.</text>
</comment>
<protein>
    <submittedName>
        <fullName evidence="4">Polysaccharide biosynthesis protein</fullName>
    </submittedName>
</protein>
<keyword evidence="2" id="KW-0812">Transmembrane</keyword>
<feature type="domain" description="Polysaccharide biosynthesis protein CapD-like" evidence="3">
    <location>
        <begin position="298"/>
        <end position="580"/>
    </location>
</feature>
<dbReference type="Pfam" id="PF02719">
    <property type="entry name" value="Polysacc_synt_2"/>
    <property type="match status" value="1"/>
</dbReference>
<dbReference type="OrthoDB" id="9803111at2"/>